<keyword evidence="10" id="KW-1185">Reference proteome</keyword>
<keyword evidence="8" id="KW-0949">S-adenosyl-L-methionine</keyword>
<evidence type="ECO:0000256" key="6">
    <source>
        <dbReference type="ARBA" id="ARBA00022679"/>
    </source>
</evidence>
<dbReference type="CDD" id="cd02440">
    <property type="entry name" value="AdoMet_MTases"/>
    <property type="match status" value="1"/>
</dbReference>
<dbReference type="SUPFAM" id="SSF53335">
    <property type="entry name" value="S-adenosyl-L-methionine-dependent methyltransferases"/>
    <property type="match status" value="1"/>
</dbReference>
<dbReference type="GO" id="GO:0052913">
    <property type="term" value="F:16S rRNA (guanine(966)-N(2))-methyltransferase activity"/>
    <property type="evidence" value="ECO:0007669"/>
    <property type="project" value="UniProtKB-EC"/>
</dbReference>
<evidence type="ECO:0000256" key="8">
    <source>
        <dbReference type="PIRNR" id="PIRNR004553"/>
    </source>
</evidence>
<evidence type="ECO:0000313" key="9">
    <source>
        <dbReference type="EMBL" id="BAU56828.1"/>
    </source>
</evidence>
<evidence type="ECO:0000256" key="1">
    <source>
        <dbReference type="ARBA" id="ARBA00002649"/>
    </source>
</evidence>
<accession>A0A110B4Y0</accession>
<dbReference type="InterPro" id="IPR004398">
    <property type="entry name" value="RNA_MeTrfase_RsmD"/>
</dbReference>
<dbReference type="PIRSF" id="PIRSF004553">
    <property type="entry name" value="CHP00095"/>
    <property type="match status" value="1"/>
</dbReference>
<keyword evidence="5 8" id="KW-0489">Methyltransferase</keyword>
<keyword evidence="8" id="KW-0698">rRNA processing</keyword>
<proteinExistence type="inferred from homology"/>
<dbReference type="KEGG" id="hhk:HH1059_01540"/>
<dbReference type="NCBIfam" id="TIGR00095">
    <property type="entry name" value="16S rRNA (guanine(966)-N(2))-methyltransferase RsmD"/>
    <property type="match status" value="1"/>
</dbReference>
<keyword evidence="6 8" id="KW-0808">Transferase</keyword>
<comment type="similarity">
    <text evidence="2 8">Belongs to the methyltransferase superfamily. RsmD family.</text>
</comment>
<dbReference type="InterPro" id="IPR029063">
    <property type="entry name" value="SAM-dependent_MTases_sf"/>
</dbReference>
<dbReference type="PANTHER" id="PTHR43542:SF1">
    <property type="entry name" value="METHYLTRANSFERASE"/>
    <property type="match status" value="1"/>
</dbReference>
<comment type="catalytic activity">
    <reaction evidence="7 8">
        <text>guanosine(966) in 16S rRNA + S-adenosyl-L-methionine = N(2)-methylguanosine(966) in 16S rRNA + S-adenosyl-L-homocysteine + H(+)</text>
        <dbReference type="Rhea" id="RHEA:23548"/>
        <dbReference type="Rhea" id="RHEA-COMP:10211"/>
        <dbReference type="Rhea" id="RHEA-COMP:10212"/>
        <dbReference type="ChEBI" id="CHEBI:15378"/>
        <dbReference type="ChEBI" id="CHEBI:57856"/>
        <dbReference type="ChEBI" id="CHEBI:59789"/>
        <dbReference type="ChEBI" id="CHEBI:74269"/>
        <dbReference type="ChEBI" id="CHEBI:74481"/>
        <dbReference type="EC" id="2.1.1.171"/>
    </reaction>
</comment>
<evidence type="ECO:0000313" key="10">
    <source>
        <dbReference type="Proteomes" id="UP000218890"/>
    </source>
</evidence>
<evidence type="ECO:0000256" key="2">
    <source>
        <dbReference type="ARBA" id="ARBA00005269"/>
    </source>
</evidence>
<dbReference type="EMBL" id="AP017372">
    <property type="protein sequence ID" value="BAU56828.1"/>
    <property type="molecule type" value="Genomic_DNA"/>
</dbReference>
<comment type="function">
    <text evidence="1 8">Specifically methylates the guanine in position 966 of 16S rRNA in the assembled 30S particle.</text>
</comment>
<dbReference type="PANTHER" id="PTHR43542">
    <property type="entry name" value="METHYLTRANSFERASE"/>
    <property type="match status" value="1"/>
</dbReference>
<dbReference type="InterPro" id="IPR002052">
    <property type="entry name" value="DNA_methylase_N6_adenine_CS"/>
</dbReference>
<protein>
    <recommendedName>
        <fullName evidence="4 8">Ribosomal RNA small subunit methyltransferase D</fullName>
        <ecNumber evidence="3 8">2.1.1.171</ecNumber>
    </recommendedName>
</protein>
<organism evidence="9 10">
    <name type="scientific">Halorhodospira halochloris</name>
    <name type="common">Ectothiorhodospira halochloris</name>
    <dbReference type="NCBI Taxonomy" id="1052"/>
    <lineage>
        <taxon>Bacteria</taxon>
        <taxon>Pseudomonadati</taxon>
        <taxon>Pseudomonadota</taxon>
        <taxon>Gammaproteobacteria</taxon>
        <taxon>Chromatiales</taxon>
        <taxon>Ectothiorhodospiraceae</taxon>
        <taxon>Halorhodospira</taxon>
    </lineage>
</organism>
<dbReference type="PROSITE" id="PS00092">
    <property type="entry name" value="N6_MTASE"/>
    <property type="match status" value="1"/>
</dbReference>
<dbReference type="Proteomes" id="UP000218890">
    <property type="component" value="Chromosome"/>
</dbReference>
<dbReference type="OrthoDB" id="9803017at2"/>
<dbReference type="RefSeq" id="WP_096407185.1">
    <property type="nucleotide sequence ID" value="NZ_AP017372.2"/>
</dbReference>
<dbReference type="AlphaFoldDB" id="A0A110B4Y0"/>
<dbReference type="EC" id="2.1.1.171" evidence="3 8"/>
<dbReference type="Gene3D" id="3.40.50.150">
    <property type="entry name" value="Vaccinia Virus protein VP39"/>
    <property type="match status" value="1"/>
</dbReference>
<gene>
    <name evidence="9" type="primary">yhhF</name>
    <name evidence="9" type="ORF">HH1059_01540</name>
</gene>
<evidence type="ECO:0000256" key="4">
    <source>
        <dbReference type="ARBA" id="ARBA00013682"/>
    </source>
</evidence>
<reference evidence="9" key="1">
    <citation type="submission" date="2016-02" db="EMBL/GenBank/DDBJ databases">
        <title>Halorhodospira halochloris DSM-1059 complete genome, version 2.</title>
        <authorList>
            <person name="Tsukatani Y."/>
        </authorList>
    </citation>
    <scope>NUCLEOTIDE SEQUENCE</scope>
    <source>
        <strain evidence="9">DSM 1059</strain>
    </source>
</reference>
<dbReference type="Pfam" id="PF03602">
    <property type="entry name" value="Cons_hypoth95"/>
    <property type="match status" value="1"/>
</dbReference>
<name>A0A110B4Y0_HALHR</name>
<evidence type="ECO:0000256" key="7">
    <source>
        <dbReference type="ARBA" id="ARBA00048326"/>
    </source>
</evidence>
<evidence type="ECO:0000256" key="5">
    <source>
        <dbReference type="ARBA" id="ARBA00022603"/>
    </source>
</evidence>
<dbReference type="GO" id="GO:0003676">
    <property type="term" value="F:nucleic acid binding"/>
    <property type="evidence" value="ECO:0007669"/>
    <property type="project" value="InterPro"/>
</dbReference>
<evidence type="ECO:0000256" key="3">
    <source>
        <dbReference type="ARBA" id="ARBA00012141"/>
    </source>
</evidence>
<sequence length="189" mass="20623">MKKTSSSGKVRIVGGRWRRHRLRVIDVPGLRPSTDRARETLFNWLAPQLAGARCLDLFAGSGALGLEALSRGAASATLVEKNSSAVALLREQVAHLGANASIEHADALVFLRCNTATRFDIVFVDPPYGSALIGNCIDLLERGGWLSSSAYIYLETGLNEELPQLPLEWRECRSGRCGGSAVRLLRKDY</sequence>